<feature type="transmembrane region" description="Helical" evidence="5">
    <location>
        <begin position="130"/>
        <end position="150"/>
    </location>
</feature>
<comment type="subcellular location">
    <subcellularLocation>
        <location evidence="1">Membrane</location>
        <topology evidence="1">Multi-pass membrane protein</topology>
    </subcellularLocation>
</comment>
<dbReference type="GO" id="GO:0005886">
    <property type="term" value="C:plasma membrane"/>
    <property type="evidence" value="ECO:0007669"/>
    <property type="project" value="TreeGrafter"/>
</dbReference>
<comment type="caution">
    <text evidence="6">The sequence shown here is derived from an EMBL/GenBank/DDBJ whole genome shotgun (WGS) entry which is preliminary data.</text>
</comment>
<evidence type="ECO:0000256" key="3">
    <source>
        <dbReference type="ARBA" id="ARBA00022989"/>
    </source>
</evidence>
<sequence>YPNTSLLLAVCAAGIGGTFQYGYNISVINAPTKYVQNFINQTWLERYEMDISEQMLTLLWSIIVSVFTLGGLIGASIGGTLAIKFGSYPAGLYELLIVGRFLTGINAGIGVCVQPMYLGEIAPRMFRGTMAMGTSIFITGGIFTGQVIGLK</sequence>
<proteinExistence type="predicted"/>
<feature type="transmembrane region" description="Helical" evidence="5">
    <location>
        <begin position="95"/>
        <end position="118"/>
    </location>
</feature>
<gene>
    <name evidence="6" type="ORF">Z043_123987</name>
</gene>
<keyword evidence="3 5" id="KW-1133">Transmembrane helix</keyword>
<dbReference type="PRINTS" id="PR00171">
    <property type="entry name" value="SUGRTRNSPORT"/>
</dbReference>
<evidence type="ECO:0000256" key="2">
    <source>
        <dbReference type="ARBA" id="ARBA00022692"/>
    </source>
</evidence>
<feature type="non-terminal residue" evidence="6">
    <location>
        <position position="1"/>
    </location>
</feature>
<evidence type="ECO:0000313" key="7">
    <source>
        <dbReference type="Proteomes" id="UP000034805"/>
    </source>
</evidence>
<feature type="transmembrane region" description="Helical" evidence="5">
    <location>
        <begin position="58"/>
        <end position="83"/>
    </location>
</feature>
<evidence type="ECO:0000313" key="6">
    <source>
        <dbReference type="EMBL" id="KPP58207.1"/>
    </source>
</evidence>
<keyword evidence="4 5" id="KW-0472">Membrane</keyword>
<dbReference type="GO" id="GO:0070837">
    <property type="term" value="P:dehydroascorbic acid transport"/>
    <property type="evidence" value="ECO:0007669"/>
    <property type="project" value="TreeGrafter"/>
</dbReference>
<dbReference type="Gene3D" id="1.20.1250.20">
    <property type="entry name" value="MFS general substrate transporter like domains"/>
    <property type="match status" value="1"/>
</dbReference>
<dbReference type="GO" id="GO:0055056">
    <property type="term" value="F:D-glucose transmembrane transporter activity"/>
    <property type="evidence" value="ECO:0007669"/>
    <property type="project" value="TreeGrafter"/>
</dbReference>
<evidence type="ECO:0000256" key="1">
    <source>
        <dbReference type="ARBA" id="ARBA00004141"/>
    </source>
</evidence>
<dbReference type="Proteomes" id="UP000034805">
    <property type="component" value="Unassembled WGS sequence"/>
</dbReference>
<keyword evidence="2 5" id="KW-0812">Transmembrane</keyword>
<dbReference type="InterPro" id="IPR045263">
    <property type="entry name" value="GLUT"/>
</dbReference>
<dbReference type="PROSITE" id="PS00217">
    <property type="entry name" value="SUGAR_TRANSPORT_2"/>
    <property type="match status" value="1"/>
</dbReference>
<accession>A0A0P7WB05</accession>
<dbReference type="InterPro" id="IPR003663">
    <property type="entry name" value="Sugar/inositol_transpt"/>
</dbReference>
<evidence type="ECO:0008006" key="8">
    <source>
        <dbReference type="Google" id="ProtNLM"/>
    </source>
</evidence>
<dbReference type="GO" id="GO:0046323">
    <property type="term" value="P:D-glucose import"/>
    <property type="evidence" value="ECO:0007669"/>
    <property type="project" value="TreeGrafter"/>
</dbReference>
<dbReference type="InterPro" id="IPR005828">
    <property type="entry name" value="MFS_sugar_transport-like"/>
</dbReference>
<dbReference type="AlphaFoldDB" id="A0A0P7WB05"/>
<evidence type="ECO:0000256" key="5">
    <source>
        <dbReference type="SAM" id="Phobius"/>
    </source>
</evidence>
<dbReference type="PANTHER" id="PTHR23503">
    <property type="entry name" value="SOLUTE CARRIER FAMILY 2"/>
    <property type="match status" value="1"/>
</dbReference>
<dbReference type="PANTHER" id="PTHR23503:SF1">
    <property type="entry name" value="MAJOR FACILITATOR SUPERFAMILY (MFS) PROFILE DOMAIN-CONTAINING PROTEIN"/>
    <property type="match status" value="1"/>
</dbReference>
<dbReference type="EMBL" id="JARO02014424">
    <property type="protein sequence ID" value="KPP58207.1"/>
    <property type="molecule type" value="Genomic_DNA"/>
</dbReference>
<name>A0A0P7WB05_SCLFO</name>
<evidence type="ECO:0000256" key="4">
    <source>
        <dbReference type="ARBA" id="ARBA00023136"/>
    </source>
</evidence>
<dbReference type="InterPro" id="IPR005829">
    <property type="entry name" value="Sugar_transporter_CS"/>
</dbReference>
<reference evidence="6 7" key="1">
    <citation type="submission" date="2015-08" db="EMBL/GenBank/DDBJ databases">
        <title>The genome of the Asian arowana (Scleropages formosus).</title>
        <authorList>
            <person name="Tan M.H."/>
            <person name="Gan H.M."/>
            <person name="Croft L.J."/>
            <person name="Austin C.M."/>
        </authorList>
    </citation>
    <scope>NUCLEOTIDE SEQUENCE [LARGE SCALE GENOMIC DNA]</scope>
    <source>
        <strain evidence="6">Aro1</strain>
    </source>
</reference>
<dbReference type="SUPFAM" id="SSF103473">
    <property type="entry name" value="MFS general substrate transporter"/>
    <property type="match status" value="1"/>
</dbReference>
<protein>
    <recommendedName>
        <fullName evidence="8">Major facilitator superfamily (MFS) profile domain-containing protein</fullName>
    </recommendedName>
</protein>
<organism evidence="6 7">
    <name type="scientific">Scleropages formosus</name>
    <name type="common">Asian bonytongue</name>
    <name type="synonym">Osteoglossum formosum</name>
    <dbReference type="NCBI Taxonomy" id="113540"/>
    <lineage>
        <taxon>Eukaryota</taxon>
        <taxon>Metazoa</taxon>
        <taxon>Chordata</taxon>
        <taxon>Craniata</taxon>
        <taxon>Vertebrata</taxon>
        <taxon>Euteleostomi</taxon>
        <taxon>Actinopterygii</taxon>
        <taxon>Neopterygii</taxon>
        <taxon>Teleostei</taxon>
        <taxon>Osteoglossocephala</taxon>
        <taxon>Osteoglossomorpha</taxon>
        <taxon>Osteoglossiformes</taxon>
        <taxon>Osteoglossidae</taxon>
        <taxon>Scleropages</taxon>
    </lineage>
</organism>
<dbReference type="Pfam" id="PF00083">
    <property type="entry name" value="Sugar_tr"/>
    <property type="match status" value="2"/>
</dbReference>
<dbReference type="InterPro" id="IPR036259">
    <property type="entry name" value="MFS_trans_sf"/>
</dbReference>